<feature type="compositionally biased region" description="Polar residues" evidence="1">
    <location>
        <begin position="106"/>
        <end position="119"/>
    </location>
</feature>
<feature type="region of interest" description="Disordered" evidence="1">
    <location>
        <begin position="176"/>
        <end position="212"/>
    </location>
</feature>
<proteinExistence type="predicted"/>
<accession>S8EFT8</accession>
<organism evidence="2 3">
    <name type="scientific">Fomitopsis schrenkii</name>
    <name type="common">Brown rot fungus</name>
    <dbReference type="NCBI Taxonomy" id="2126942"/>
    <lineage>
        <taxon>Eukaryota</taxon>
        <taxon>Fungi</taxon>
        <taxon>Dikarya</taxon>
        <taxon>Basidiomycota</taxon>
        <taxon>Agaricomycotina</taxon>
        <taxon>Agaricomycetes</taxon>
        <taxon>Polyporales</taxon>
        <taxon>Fomitopsis</taxon>
    </lineage>
</organism>
<reference evidence="2 3" key="1">
    <citation type="journal article" date="2012" name="Science">
        <title>The Paleozoic origin of enzymatic lignin decomposition reconstructed from 31 fungal genomes.</title>
        <authorList>
            <person name="Floudas D."/>
            <person name="Binder M."/>
            <person name="Riley R."/>
            <person name="Barry K."/>
            <person name="Blanchette R.A."/>
            <person name="Henrissat B."/>
            <person name="Martinez A.T."/>
            <person name="Otillar R."/>
            <person name="Spatafora J.W."/>
            <person name="Yadav J.S."/>
            <person name="Aerts A."/>
            <person name="Benoit I."/>
            <person name="Boyd A."/>
            <person name="Carlson A."/>
            <person name="Copeland A."/>
            <person name="Coutinho P.M."/>
            <person name="de Vries R.P."/>
            <person name="Ferreira P."/>
            <person name="Findley K."/>
            <person name="Foster B."/>
            <person name="Gaskell J."/>
            <person name="Glotzer D."/>
            <person name="Gorecki P."/>
            <person name="Heitman J."/>
            <person name="Hesse C."/>
            <person name="Hori C."/>
            <person name="Igarashi K."/>
            <person name="Jurgens J.A."/>
            <person name="Kallen N."/>
            <person name="Kersten P."/>
            <person name="Kohler A."/>
            <person name="Kuees U."/>
            <person name="Kumar T.K.A."/>
            <person name="Kuo A."/>
            <person name="LaButti K."/>
            <person name="Larrondo L.F."/>
            <person name="Lindquist E."/>
            <person name="Ling A."/>
            <person name="Lombard V."/>
            <person name="Lucas S."/>
            <person name="Lundell T."/>
            <person name="Martin R."/>
            <person name="McLaughlin D.J."/>
            <person name="Morgenstern I."/>
            <person name="Morin E."/>
            <person name="Murat C."/>
            <person name="Nagy L.G."/>
            <person name="Nolan M."/>
            <person name="Ohm R.A."/>
            <person name="Patyshakuliyeva A."/>
            <person name="Rokas A."/>
            <person name="Ruiz-Duenas F.J."/>
            <person name="Sabat G."/>
            <person name="Salamov A."/>
            <person name="Samejima M."/>
            <person name="Schmutz J."/>
            <person name="Slot J.C."/>
            <person name="St John F."/>
            <person name="Stenlid J."/>
            <person name="Sun H."/>
            <person name="Sun S."/>
            <person name="Syed K."/>
            <person name="Tsang A."/>
            <person name="Wiebenga A."/>
            <person name="Young D."/>
            <person name="Pisabarro A."/>
            <person name="Eastwood D.C."/>
            <person name="Martin F."/>
            <person name="Cullen D."/>
            <person name="Grigoriev I.V."/>
            <person name="Hibbett D.S."/>
        </authorList>
    </citation>
    <scope>NUCLEOTIDE SEQUENCE</scope>
    <source>
        <strain evidence="3">FP-58527</strain>
    </source>
</reference>
<feature type="region of interest" description="Disordered" evidence="1">
    <location>
        <begin position="1"/>
        <end position="22"/>
    </location>
</feature>
<evidence type="ECO:0000256" key="1">
    <source>
        <dbReference type="SAM" id="MobiDB-lite"/>
    </source>
</evidence>
<dbReference type="STRING" id="743788.S8EFT8"/>
<dbReference type="HOGENOM" id="CLU_062667_0_0_1"/>
<protein>
    <submittedName>
        <fullName evidence="2">Uncharacterized protein</fullName>
    </submittedName>
</protein>
<feature type="compositionally biased region" description="Low complexity" evidence="1">
    <location>
        <begin position="124"/>
        <end position="136"/>
    </location>
</feature>
<evidence type="ECO:0000313" key="3">
    <source>
        <dbReference type="Proteomes" id="UP000015241"/>
    </source>
</evidence>
<feature type="compositionally biased region" description="Polar residues" evidence="1">
    <location>
        <begin position="137"/>
        <end position="147"/>
    </location>
</feature>
<dbReference type="AlphaFoldDB" id="S8EFT8"/>
<dbReference type="eggNOG" id="ENOG502SRK6">
    <property type="taxonomic scope" value="Eukaryota"/>
</dbReference>
<dbReference type="EMBL" id="KE504128">
    <property type="protein sequence ID" value="EPT03952.1"/>
    <property type="molecule type" value="Genomic_DNA"/>
</dbReference>
<dbReference type="Proteomes" id="UP000015241">
    <property type="component" value="Unassembled WGS sequence"/>
</dbReference>
<sequence length="363" mass="39510">MTHTTADLTHIQNGHYGTEHPEVPYQQAGYGVNYGYAVHPSYSQHTWEPVYLQAQSPSAYSFPPSASAPSTSGAPHVPAVPIYAPVPLSPFSTLVSPISPLSQAASDSVTAPQATSRQPTPAEVPVSPASPTTASSNQSVSAPVTAEQSPLEYYGNAPQVMFPTPSELLTELNARGASGFTGEPSRKAAKVKNGSQAPASPAAPAPKPQTETQRKAYFRRVAEAVGFPPTDPDTITSHDKKRSYLECLEQYVQWLHEQIRLVGREPMPLERVQQYRGPSSRSIRTLLVHMQDEVRELHQQTLEDERDYMDLQAQLQMQRASVAAQQMRRHSVAACGLPDASLPPAPFLQAYQSHGAQGQHPQY</sequence>
<evidence type="ECO:0000313" key="2">
    <source>
        <dbReference type="EMBL" id="EPT03952.1"/>
    </source>
</evidence>
<feature type="compositionally biased region" description="Polar residues" evidence="1">
    <location>
        <begin position="1"/>
        <end position="12"/>
    </location>
</feature>
<dbReference type="OrthoDB" id="3258400at2759"/>
<name>S8EFT8_FOMSC</name>
<keyword evidence="3" id="KW-1185">Reference proteome</keyword>
<feature type="region of interest" description="Disordered" evidence="1">
    <location>
        <begin position="106"/>
        <end position="147"/>
    </location>
</feature>
<gene>
    <name evidence="2" type="ORF">FOMPIDRAFT_50721</name>
</gene>
<dbReference type="InParanoid" id="S8EFT8"/>